<evidence type="ECO:0000256" key="6">
    <source>
        <dbReference type="ARBA" id="ARBA00023136"/>
    </source>
</evidence>
<keyword evidence="6 8" id="KW-0472">Membrane</keyword>
<organism evidence="9 10">
    <name type="scientific">Microlunatus ginsengisoli</name>
    <dbReference type="NCBI Taxonomy" id="363863"/>
    <lineage>
        <taxon>Bacteria</taxon>
        <taxon>Bacillati</taxon>
        <taxon>Actinomycetota</taxon>
        <taxon>Actinomycetes</taxon>
        <taxon>Propionibacteriales</taxon>
        <taxon>Propionibacteriaceae</taxon>
        <taxon>Microlunatus</taxon>
    </lineage>
</organism>
<evidence type="ECO:0000256" key="1">
    <source>
        <dbReference type="ARBA" id="ARBA00004651"/>
    </source>
</evidence>
<dbReference type="Pfam" id="PF13440">
    <property type="entry name" value="Polysacc_synt_3"/>
    <property type="match status" value="1"/>
</dbReference>
<keyword evidence="3" id="KW-1003">Cell membrane</keyword>
<feature type="transmembrane region" description="Helical" evidence="8">
    <location>
        <begin position="124"/>
        <end position="144"/>
    </location>
</feature>
<keyword evidence="4 8" id="KW-0812">Transmembrane</keyword>
<dbReference type="CDD" id="cd13127">
    <property type="entry name" value="MATE_tuaB_like"/>
    <property type="match status" value="1"/>
</dbReference>
<feature type="transmembrane region" description="Helical" evidence="8">
    <location>
        <begin position="156"/>
        <end position="174"/>
    </location>
</feature>
<evidence type="ECO:0000256" key="3">
    <source>
        <dbReference type="ARBA" id="ARBA00022475"/>
    </source>
</evidence>
<evidence type="ECO:0000256" key="7">
    <source>
        <dbReference type="SAM" id="MobiDB-lite"/>
    </source>
</evidence>
<evidence type="ECO:0000256" key="5">
    <source>
        <dbReference type="ARBA" id="ARBA00022989"/>
    </source>
</evidence>
<feature type="transmembrane region" description="Helical" evidence="8">
    <location>
        <begin position="366"/>
        <end position="385"/>
    </location>
</feature>
<feature type="transmembrane region" description="Helical" evidence="8">
    <location>
        <begin position="463"/>
        <end position="480"/>
    </location>
</feature>
<comment type="subcellular location">
    <subcellularLocation>
        <location evidence="1">Cell membrane</location>
        <topology evidence="1">Multi-pass membrane protein</topology>
    </subcellularLocation>
</comment>
<protein>
    <submittedName>
        <fullName evidence="9">Lipopolysaccharide biosynthesis protein</fullName>
    </submittedName>
</protein>
<feature type="transmembrane region" description="Helical" evidence="8">
    <location>
        <begin position="397"/>
        <end position="415"/>
    </location>
</feature>
<feature type="transmembrane region" description="Helical" evidence="8">
    <location>
        <begin position="486"/>
        <end position="504"/>
    </location>
</feature>
<dbReference type="RefSeq" id="WP_344801809.1">
    <property type="nucleotide sequence ID" value="NZ_BAABAB010000006.1"/>
</dbReference>
<keyword evidence="5 8" id="KW-1133">Transmembrane helix</keyword>
<evidence type="ECO:0000256" key="2">
    <source>
        <dbReference type="ARBA" id="ARBA00007430"/>
    </source>
</evidence>
<dbReference type="EMBL" id="BAABAB010000006">
    <property type="protein sequence ID" value="GAA3608831.1"/>
    <property type="molecule type" value="Genomic_DNA"/>
</dbReference>
<evidence type="ECO:0000256" key="4">
    <source>
        <dbReference type="ARBA" id="ARBA00022692"/>
    </source>
</evidence>
<comment type="caution">
    <text evidence="9">The sequence shown here is derived from an EMBL/GenBank/DDBJ whole genome shotgun (WGS) entry which is preliminary data.</text>
</comment>
<evidence type="ECO:0000313" key="10">
    <source>
        <dbReference type="Proteomes" id="UP001501490"/>
    </source>
</evidence>
<comment type="similarity">
    <text evidence="2">Belongs to the polysaccharide synthase family.</text>
</comment>
<reference evidence="10" key="1">
    <citation type="journal article" date="2019" name="Int. J. Syst. Evol. Microbiol.">
        <title>The Global Catalogue of Microorganisms (GCM) 10K type strain sequencing project: providing services to taxonomists for standard genome sequencing and annotation.</title>
        <authorList>
            <consortium name="The Broad Institute Genomics Platform"/>
            <consortium name="The Broad Institute Genome Sequencing Center for Infectious Disease"/>
            <person name="Wu L."/>
            <person name="Ma J."/>
        </authorList>
    </citation>
    <scope>NUCLEOTIDE SEQUENCE [LARGE SCALE GENOMIC DNA]</scope>
    <source>
        <strain evidence="10">JCM 16929</strain>
    </source>
</reference>
<feature type="transmembrane region" description="Helical" evidence="8">
    <location>
        <begin position="334"/>
        <end position="354"/>
    </location>
</feature>
<dbReference type="Proteomes" id="UP001501490">
    <property type="component" value="Unassembled WGS sequence"/>
</dbReference>
<dbReference type="PANTHER" id="PTHR30250:SF10">
    <property type="entry name" value="LIPOPOLYSACCHARIDE BIOSYNTHESIS PROTEIN WZXC"/>
    <property type="match status" value="1"/>
</dbReference>
<name>A0ABP6ZH18_9ACTN</name>
<gene>
    <name evidence="9" type="ORF">GCM10022236_08110</name>
</gene>
<dbReference type="PANTHER" id="PTHR30250">
    <property type="entry name" value="PST FAMILY PREDICTED COLANIC ACID TRANSPORTER"/>
    <property type="match status" value="1"/>
</dbReference>
<feature type="compositionally biased region" description="Polar residues" evidence="7">
    <location>
        <begin position="1"/>
        <end position="12"/>
    </location>
</feature>
<feature type="transmembrane region" description="Helical" evidence="8">
    <location>
        <begin position="186"/>
        <end position="208"/>
    </location>
</feature>
<evidence type="ECO:0000313" key="9">
    <source>
        <dbReference type="EMBL" id="GAA3608831.1"/>
    </source>
</evidence>
<sequence>MATTRGSATTAPVGTGEAPLSAHAERRRRAAAARERDIAAIQQPRGVQQGQGGTSVRWSMAAVLGRQISQMVCALVLARLLGPETYGVISAATVYVTFTTLLLDQGLAAALVQRPVLSRFAPGAVATANLLCGLALALITIGAAPAVADFFRAPDLTPLLQVLGVGLLIKALAITPRAINLRLMRFRLIGVADISGGVLGAIAGISAALAGAGIWSMAVQVIFTDLVIAVVLLARTHGTRPNHHLGELTEILPFSLRLFGSNALAFASRNLDNILVGRFLGVTALSLYSMAYRVLVIPVQMIGQTVNRVTFPMFSRLAGDQPRLGRNLIKVTELLAFATIPGMFAIAVASPQLIDIVLGHEWAATAPVLSILAVAGARETVFSVTQSLMRAKGVGKLVLRYEFLATGVQLTGIVIGLQFGLIGVALGFTIAGFLLSPVMLVIQRRLSSAPIRTLLGRMLRPTHASLWGVAGYLGIRLIGWNELVTLLVGGVVYVVLLGAVLLLVHRAALRRAIAAAVEIFVPGRSRTGAVPRRAAE</sequence>
<accession>A0ABP6ZH18</accession>
<dbReference type="InterPro" id="IPR050833">
    <property type="entry name" value="Poly_Biosynth_Transport"/>
</dbReference>
<feature type="transmembrane region" description="Helical" evidence="8">
    <location>
        <begin position="421"/>
        <end position="442"/>
    </location>
</feature>
<keyword evidence="10" id="KW-1185">Reference proteome</keyword>
<feature type="region of interest" description="Disordered" evidence="7">
    <location>
        <begin position="1"/>
        <end position="27"/>
    </location>
</feature>
<evidence type="ECO:0000256" key="8">
    <source>
        <dbReference type="SAM" id="Phobius"/>
    </source>
</evidence>
<proteinExistence type="inferred from homology"/>